<gene>
    <name evidence="1" type="ORF">CHS0354_010543</name>
</gene>
<name>A0AAE0S5P6_9BIVA</name>
<reference evidence="1" key="1">
    <citation type="journal article" date="2021" name="Genome Biol. Evol.">
        <title>A High-Quality Reference Genome for a Parasitic Bivalve with Doubly Uniparental Inheritance (Bivalvia: Unionida).</title>
        <authorList>
            <person name="Smith C.H."/>
        </authorList>
    </citation>
    <scope>NUCLEOTIDE SEQUENCE</scope>
    <source>
        <strain evidence="1">CHS0354</strain>
    </source>
</reference>
<comment type="caution">
    <text evidence="1">The sequence shown here is derived from an EMBL/GenBank/DDBJ whole genome shotgun (WGS) entry which is preliminary data.</text>
</comment>
<evidence type="ECO:0000313" key="1">
    <source>
        <dbReference type="EMBL" id="KAK3585776.1"/>
    </source>
</evidence>
<keyword evidence="2" id="KW-1185">Reference proteome</keyword>
<organism evidence="1 2">
    <name type="scientific">Potamilus streckersoni</name>
    <dbReference type="NCBI Taxonomy" id="2493646"/>
    <lineage>
        <taxon>Eukaryota</taxon>
        <taxon>Metazoa</taxon>
        <taxon>Spiralia</taxon>
        <taxon>Lophotrochozoa</taxon>
        <taxon>Mollusca</taxon>
        <taxon>Bivalvia</taxon>
        <taxon>Autobranchia</taxon>
        <taxon>Heteroconchia</taxon>
        <taxon>Palaeoheterodonta</taxon>
        <taxon>Unionida</taxon>
        <taxon>Unionoidea</taxon>
        <taxon>Unionidae</taxon>
        <taxon>Ambleminae</taxon>
        <taxon>Lampsilini</taxon>
        <taxon>Potamilus</taxon>
    </lineage>
</organism>
<reference evidence="1" key="3">
    <citation type="submission" date="2023-05" db="EMBL/GenBank/DDBJ databases">
        <authorList>
            <person name="Smith C.H."/>
        </authorList>
    </citation>
    <scope>NUCLEOTIDE SEQUENCE</scope>
    <source>
        <strain evidence="1">CHS0354</strain>
        <tissue evidence="1">Mantle</tissue>
    </source>
</reference>
<protein>
    <submittedName>
        <fullName evidence="1">Uncharacterized protein</fullName>
    </submittedName>
</protein>
<sequence>MRLTELLTFERELWEFWVVKAAPNVVLSAKERYPAHSGLLVDLEFKLSTIRMVVSQKEYDVAMEIGVNIVIT</sequence>
<proteinExistence type="predicted"/>
<dbReference type="EMBL" id="JAEAOA010000663">
    <property type="protein sequence ID" value="KAK3585776.1"/>
    <property type="molecule type" value="Genomic_DNA"/>
</dbReference>
<accession>A0AAE0S5P6</accession>
<evidence type="ECO:0000313" key="2">
    <source>
        <dbReference type="Proteomes" id="UP001195483"/>
    </source>
</evidence>
<reference evidence="1" key="2">
    <citation type="journal article" date="2021" name="Genome Biol. Evol.">
        <title>Developing a high-quality reference genome for a parasitic bivalve with doubly uniparental inheritance (Bivalvia: Unionida).</title>
        <authorList>
            <person name="Smith C.H."/>
        </authorList>
    </citation>
    <scope>NUCLEOTIDE SEQUENCE</scope>
    <source>
        <strain evidence="1">CHS0354</strain>
        <tissue evidence="1">Mantle</tissue>
    </source>
</reference>
<dbReference type="AlphaFoldDB" id="A0AAE0S5P6"/>
<dbReference type="Proteomes" id="UP001195483">
    <property type="component" value="Unassembled WGS sequence"/>
</dbReference>